<feature type="non-terminal residue" evidence="1">
    <location>
        <position position="1"/>
    </location>
</feature>
<sequence length="143" mass="16892">SDIARNLRMSDRSVERVLQLWRTTGEVISEASKKKQTRKRIMTEQEQEHLLELVKSRPDLYLDELQKHLQEMFGLYIGISTIWDTLTDLGLTRKRLSKAAAERNEEARSQYRFRIGAESPDRLVFIDESRIDCRATYRLYGWA</sequence>
<evidence type="ECO:0008006" key="3">
    <source>
        <dbReference type="Google" id="ProtNLM"/>
    </source>
</evidence>
<dbReference type="HOGENOM" id="CLU_056788_8_0_1"/>
<dbReference type="SUPFAM" id="SSF46689">
    <property type="entry name" value="Homeodomain-like"/>
    <property type="match status" value="1"/>
</dbReference>
<name>A0A0C9T1M0_SPHS4</name>
<dbReference type="AlphaFoldDB" id="A0A0C9T1M0"/>
<dbReference type="Proteomes" id="UP000054279">
    <property type="component" value="Unassembled WGS sequence"/>
</dbReference>
<evidence type="ECO:0000313" key="2">
    <source>
        <dbReference type="Proteomes" id="UP000054279"/>
    </source>
</evidence>
<gene>
    <name evidence="1" type="ORF">M422DRAFT_83984</name>
</gene>
<keyword evidence="2" id="KW-1185">Reference proteome</keyword>
<reference evidence="1 2" key="1">
    <citation type="submission" date="2014-06" db="EMBL/GenBank/DDBJ databases">
        <title>Evolutionary Origins and Diversification of the Mycorrhizal Mutualists.</title>
        <authorList>
            <consortium name="DOE Joint Genome Institute"/>
            <consortium name="Mycorrhizal Genomics Consortium"/>
            <person name="Kohler A."/>
            <person name="Kuo A."/>
            <person name="Nagy L.G."/>
            <person name="Floudas D."/>
            <person name="Copeland A."/>
            <person name="Barry K.W."/>
            <person name="Cichocki N."/>
            <person name="Veneault-Fourrey C."/>
            <person name="LaButti K."/>
            <person name="Lindquist E.A."/>
            <person name="Lipzen A."/>
            <person name="Lundell T."/>
            <person name="Morin E."/>
            <person name="Murat C."/>
            <person name="Riley R."/>
            <person name="Ohm R."/>
            <person name="Sun H."/>
            <person name="Tunlid A."/>
            <person name="Henrissat B."/>
            <person name="Grigoriev I.V."/>
            <person name="Hibbett D.S."/>
            <person name="Martin F."/>
        </authorList>
    </citation>
    <scope>NUCLEOTIDE SEQUENCE [LARGE SCALE GENOMIC DNA]</scope>
    <source>
        <strain evidence="1 2">SS14</strain>
    </source>
</reference>
<dbReference type="InterPro" id="IPR009057">
    <property type="entry name" value="Homeodomain-like_sf"/>
</dbReference>
<feature type="non-terminal residue" evidence="1">
    <location>
        <position position="143"/>
    </location>
</feature>
<organism evidence="1 2">
    <name type="scientific">Sphaerobolus stellatus (strain SS14)</name>
    <dbReference type="NCBI Taxonomy" id="990650"/>
    <lineage>
        <taxon>Eukaryota</taxon>
        <taxon>Fungi</taxon>
        <taxon>Dikarya</taxon>
        <taxon>Basidiomycota</taxon>
        <taxon>Agaricomycotina</taxon>
        <taxon>Agaricomycetes</taxon>
        <taxon>Phallomycetidae</taxon>
        <taxon>Geastrales</taxon>
        <taxon>Sphaerobolaceae</taxon>
        <taxon>Sphaerobolus</taxon>
    </lineage>
</organism>
<evidence type="ECO:0000313" key="1">
    <source>
        <dbReference type="EMBL" id="KIJ22688.1"/>
    </source>
</evidence>
<dbReference type="EMBL" id="KN838011">
    <property type="protein sequence ID" value="KIJ22688.1"/>
    <property type="molecule type" value="Genomic_DNA"/>
</dbReference>
<dbReference type="PANTHER" id="PTHR46564">
    <property type="entry name" value="TRANSPOSASE"/>
    <property type="match status" value="1"/>
</dbReference>
<dbReference type="OrthoDB" id="3264182at2759"/>
<accession>A0A0C9T1M0</accession>
<protein>
    <recommendedName>
        <fullName evidence="3">Winged helix-turn helix domain-containing protein</fullName>
    </recommendedName>
</protein>
<dbReference type="PANTHER" id="PTHR46564:SF1">
    <property type="entry name" value="TRANSPOSASE"/>
    <property type="match status" value="1"/>
</dbReference>
<proteinExistence type="predicted"/>